<protein>
    <submittedName>
        <fullName evidence="1">Uncharacterized protein</fullName>
    </submittedName>
</protein>
<dbReference type="AlphaFoldDB" id="A0A6A6E3B2"/>
<feature type="non-terminal residue" evidence="1">
    <location>
        <position position="148"/>
    </location>
</feature>
<evidence type="ECO:0000313" key="1">
    <source>
        <dbReference type="EMBL" id="KAF2185663.1"/>
    </source>
</evidence>
<dbReference type="Pfam" id="PF20174">
    <property type="entry name" value="DUF6540"/>
    <property type="match status" value="1"/>
</dbReference>
<evidence type="ECO:0000313" key="2">
    <source>
        <dbReference type="Proteomes" id="UP000800200"/>
    </source>
</evidence>
<dbReference type="EMBL" id="ML994633">
    <property type="protein sequence ID" value="KAF2185663.1"/>
    <property type="molecule type" value="Genomic_DNA"/>
</dbReference>
<organism evidence="1 2">
    <name type="scientific">Zopfia rhizophila CBS 207.26</name>
    <dbReference type="NCBI Taxonomy" id="1314779"/>
    <lineage>
        <taxon>Eukaryota</taxon>
        <taxon>Fungi</taxon>
        <taxon>Dikarya</taxon>
        <taxon>Ascomycota</taxon>
        <taxon>Pezizomycotina</taxon>
        <taxon>Dothideomycetes</taxon>
        <taxon>Dothideomycetes incertae sedis</taxon>
        <taxon>Zopfiaceae</taxon>
        <taxon>Zopfia</taxon>
    </lineage>
</organism>
<proteinExistence type="predicted"/>
<name>A0A6A6E3B2_9PEZI</name>
<gene>
    <name evidence="1" type="ORF">K469DRAFT_440889</name>
</gene>
<sequence>YNVYRVEYKLGLQDPLMGPGPRAHNAIFVETDQDGGGRILQVNGAITEPHGMYFEEKRGKKPEESETYLRKHYLGQIQAAEYSNVIQLMKSVPAPPRQRDFDYKTMSWVPCKPDRSRYEPGETVPPYMKCTEWTLQRAIPALGQSGLL</sequence>
<dbReference type="Proteomes" id="UP000800200">
    <property type="component" value="Unassembled WGS sequence"/>
</dbReference>
<feature type="non-terminal residue" evidence="1">
    <location>
        <position position="1"/>
    </location>
</feature>
<keyword evidence="2" id="KW-1185">Reference proteome</keyword>
<reference evidence="1" key="1">
    <citation type="journal article" date="2020" name="Stud. Mycol.">
        <title>101 Dothideomycetes genomes: a test case for predicting lifestyles and emergence of pathogens.</title>
        <authorList>
            <person name="Haridas S."/>
            <person name="Albert R."/>
            <person name="Binder M."/>
            <person name="Bloem J."/>
            <person name="Labutti K."/>
            <person name="Salamov A."/>
            <person name="Andreopoulos B."/>
            <person name="Baker S."/>
            <person name="Barry K."/>
            <person name="Bills G."/>
            <person name="Bluhm B."/>
            <person name="Cannon C."/>
            <person name="Castanera R."/>
            <person name="Culley D."/>
            <person name="Daum C."/>
            <person name="Ezra D."/>
            <person name="Gonzalez J."/>
            <person name="Henrissat B."/>
            <person name="Kuo A."/>
            <person name="Liang C."/>
            <person name="Lipzen A."/>
            <person name="Lutzoni F."/>
            <person name="Magnuson J."/>
            <person name="Mondo S."/>
            <person name="Nolan M."/>
            <person name="Ohm R."/>
            <person name="Pangilinan J."/>
            <person name="Park H.-J."/>
            <person name="Ramirez L."/>
            <person name="Alfaro M."/>
            <person name="Sun H."/>
            <person name="Tritt A."/>
            <person name="Yoshinaga Y."/>
            <person name="Zwiers L.-H."/>
            <person name="Turgeon B."/>
            <person name="Goodwin S."/>
            <person name="Spatafora J."/>
            <person name="Crous P."/>
            <person name="Grigoriev I."/>
        </authorList>
    </citation>
    <scope>NUCLEOTIDE SEQUENCE</scope>
    <source>
        <strain evidence="1">CBS 207.26</strain>
    </source>
</reference>
<dbReference type="OrthoDB" id="4135672at2759"/>
<accession>A0A6A6E3B2</accession>
<dbReference type="InterPro" id="IPR046670">
    <property type="entry name" value="DUF6540"/>
</dbReference>